<comment type="caution">
    <text evidence="2">The sequence shown here is derived from an EMBL/GenBank/DDBJ whole genome shotgun (WGS) entry which is preliminary data.</text>
</comment>
<dbReference type="AlphaFoldDB" id="A0A9W6DFF3"/>
<evidence type="ECO:0000256" key="1">
    <source>
        <dbReference type="SAM" id="Phobius"/>
    </source>
</evidence>
<name>A0A9W6DFF3_9FIRM</name>
<accession>A0A9W6DFF3</accession>
<keyword evidence="1" id="KW-1133">Transmembrane helix</keyword>
<gene>
    <name evidence="2" type="ORF">SH1V18_11190</name>
</gene>
<evidence type="ECO:0000313" key="2">
    <source>
        <dbReference type="EMBL" id="GKX28639.1"/>
    </source>
</evidence>
<sequence>MKRTGIAILICLYFVGGLIIFFFRYIERDLQEFEQLRLSYAVDYASDAAIWELLNSRDLSMDYSDFNYLSADPNLALDTFIDVFSANYGMNFDKNNLDHIKMNFIPVFVVAMYDGYYMATLKVVSNNLNYPENGISNADWDLKFGPKMPYIYKNNATYALNMSGESALKIEEDEKTKEPWLTKIEGLPVGIKSKKANLSEINKIISANISYTINQINETNTKWANTFYIPSSLTTYSGVNPIEGPSVIALVQNVDLATTKPISSFSVAGSKLEKSRMVAGYTREGIKYYCYVDNLPSSIKAENLFPNVKEAAKEGYYYDVRYMD</sequence>
<dbReference type="Proteomes" id="UP001144256">
    <property type="component" value="Unassembled WGS sequence"/>
</dbReference>
<feature type="transmembrane region" description="Helical" evidence="1">
    <location>
        <begin position="6"/>
        <end position="26"/>
    </location>
</feature>
<keyword evidence="1" id="KW-0812">Transmembrane</keyword>
<keyword evidence="3" id="KW-1185">Reference proteome</keyword>
<keyword evidence="1" id="KW-0472">Membrane</keyword>
<organism evidence="2 3">
    <name type="scientific">Vallitalea longa</name>
    <dbReference type="NCBI Taxonomy" id="2936439"/>
    <lineage>
        <taxon>Bacteria</taxon>
        <taxon>Bacillati</taxon>
        <taxon>Bacillota</taxon>
        <taxon>Clostridia</taxon>
        <taxon>Lachnospirales</taxon>
        <taxon>Vallitaleaceae</taxon>
        <taxon>Vallitalea</taxon>
    </lineage>
</organism>
<protein>
    <submittedName>
        <fullName evidence="2">Uncharacterized protein</fullName>
    </submittedName>
</protein>
<dbReference type="RefSeq" id="WP_281813141.1">
    <property type="nucleotide sequence ID" value="NZ_BRLB01000001.1"/>
</dbReference>
<proteinExistence type="predicted"/>
<reference evidence="2" key="1">
    <citation type="submission" date="2022-06" db="EMBL/GenBank/DDBJ databases">
        <title>Vallitalea longa sp. nov., an anaerobic bacterium isolated from marine sediment.</title>
        <authorList>
            <person name="Hirano S."/>
            <person name="Terahara T."/>
            <person name="Mori K."/>
            <person name="Hamada M."/>
            <person name="Matsumoto R."/>
            <person name="Kobayashi T."/>
        </authorList>
    </citation>
    <scope>NUCLEOTIDE SEQUENCE</scope>
    <source>
        <strain evidence="2">SH18-1</strain>
    </source>
</reference>
<evidence type="ECO:0000313" key="3">
    <source>
        <dbReference type="Proteomes" id="UP001144256"/>
    </source>
</evidence>
<dbReference type="EMBL" id="BRLB01000001">
    <property type="protein sequence ID" value="GKX28639.1"/>
    <property type="molecule type" value="Genomic_DNA"/>
</dbReference>